<accession>A0ABS7JE38</accession>
<sequence length="238" mass="25666">MIVLGTIAGHFVGAALLTLQNWYCQSNSCVPLDFDPNSYRALLQGAAAAQRAPDLAIEIWLLQVLLIGVLAAIGAFWLSRWKFVTDRLDPIAFGWLSPAVQAVKNGNSFVTAYVVTKTSHNDLSVAYEGVVQQLALDEDQSIKLVVLNEVDRFLVRITEGGLARVNTSANPITQLQITASEIANVALEVMQAPEQDVTAIEHEGDFASADVADEEGSSADKSPSWLQLVALAFKGGRQ</sequence>
<proteinExistence type="predicted"/>
<keyword evidence="1" id="KW-1133">Transmembrane helix</keyword>
<protein>
    <recommendedName>
        <fullName evidence="4">TPM domain-containing protein</fullName>
    </recommendedName>
</protein>
<keyword evidence="3" id="KW-1185">Reference proteome</keyword>
<reference evidence="2 3" key="1">
    <citation type="submission" date="2021-08" db="EMBL/GenBank/DDBJ databases">
        <title>Comparative Genomics Analysis of the Genus Qipengyuania Reveals Extensive Genetic Diversity and Metabolic Versatility, Including the Description of Fifteen Novel Species.</title>
        <authorList>
            <person name="Liu Y."/>
        </authorList>
    </citation>
    <scope>NUCLEOTIDE SEQUENCE [LARGE SCALE GENOMIC DNA]</scope>
    <source>
        <strain evidence="2 3">GH25</strain>
    </source>
</reference>
<dbReference type="EMBL" id="JAIGNQ010000001">
    <property type="protein sequence ID" value="MBX7487913.1"/>
    <property type="molecule type" value="Genomic_DNA"/>
</dbReference>
<keyword evidence="1" id="KW-0472">Membrane</keyword>
<organism evidence="2 3">
    <name type="scientific">Qipengyuania pacifica</name>
    <dbReference type="NCBI Taxonomy" id="2860199"/>
    <lineage>
        <taxon>Bacteria</taxon>
        <taxon>Pseudomonadati</taxon>
        <taxon>Pseudomonadota</taxon>
        <taxon>Alphaproteobacteria</taxon>
        <taxon>Sphingomonadales</taxon>
        <taxon>Erythrobacteraceae</taxon>
        <taxon>Qipengyuania</taxon>
    </lineage>
</organism>
<comment type="caution">
    <text evidence="2">The sequence shown here is derived from an EMBL/GenBank/DDBJ whole genome shotgun (WGS) entry which is preliminary data.</text>
</comment>
<evidence type="ECO:0000313" key="2">
    <source>
        <dbReference type="EMBL" id="MBX7487913.1"/>
    </source>
</evidence>
<keyword evidence="1" id="KW-0812">Transmembrane</keyword>
<name>A0ABS7JE38_9SPHN</name>
<evidence type="ECO:0000313" key="3">
    <source>
        <dbReference type="Proteomes" id="UP000776651"/>
    </source>
</evidence>
<evidence type="ECO:0000256" key="1">
    <source>
        <dbReference type="SAM" id="Phobius"/>
    </source>
</evidence>
<gene>
    <name evidence="2" type="ORF">K3177_05245</name>
</gene>
<dbReference type="Proteomes" id="UP000776651">
    <property type="component" value="Unassembled WGS sequence"/>
</dbReference>
<evidence type="ECO:0008006" key="4">
    <source>
        <dbReference type="Google" id="ProtNLM"/>
    </source>
</evidence>
<dbReference type="RefSeq" id="WP_221597392.1">
    <property type="nucleotide sequence ID" value="NZ_JAIGNQ010000001.1"/>
</dbReference>
<feature type="transmembrane region" description="Helical" evidence="1">
    <location>
        <begin position="59"/>
        <end position="78"/>
    </location>
</feature>